<keyword evidence="3" id="KW-0812">Transmembrane</keyword>
<dbReference type="PANTHER" id="PTHR10794">
    <property type="entry name" value="ABHYDROLASE DOMAIN-CONTAINING PROTEIN"/>
    <property type="match status" value="1"/>
</dbReference>
<dbReference type="Gene3D" id="3.40.50.1820">
    <property type="entry name" value="alpha/beta hydrolase"/>
    <property type="match status" value="1"/>
</dbReference>
<keyword evidence="3" id="KW-1133">Transmembrane helix</keyword>
<feature type="region of interest" description="Disordered" evidence="2">
    <location>
        <begin position="730"/>
        <end position="962"/>
    </location>
</feature>
<dbReference type="InterPro" id="IPR029058">
    <property type="entry name" value="AB_hydrolase_fold"/>
</dbReference>
<evidence type="ECO:0000259" key="4">
    <source>
        <dbReference type="Pfam" id="PF02517"/>
    </source>
</evidence>
<feature type="transmembrane region" description="Helical" evidence="3">
    <location>
        <begin position="1727"/>
        <end position="1744"/>
    </location>
</feature>
<name>A0A5J9TED1_9POAL</name>
<dbReference type="Gramene" id="TVU09669">
    <property type="protein sequence ID" value="TVU09669"/>
    <property type="gene ID" value="EJB05_43159"/>
</dbReference>
<feature type="transmembrane region" description="Helical" evidence="3">
    <location>
        <begin position="1756"/>
        <end position="1777"/>
    </location>
</feature>
<dbReference type="PANTHER" id="PTHR10794:SF92">
    <property type="entry name" value="EMBRYOGENESIS-ASSOCIATED PROTEIN EMB8"/>
    <property type="match status" value="1"/>
</dbReference>
<dbReference type="SUPFAM" id="SSF53474">
    <property type="entry name" value="alpha/beta-Hydrolases"/>
    <property type="match status" value="1"/>
</dbReference>
<feature type="compositionally biased region" description="Polar residues" evidence="2">
    <location>
        <begin position="743"/>
        <end position="761"/>
    </location>
</feature>
<accession>A0A5J9TED1</accession>
<dbReference type="Pfam" id="PF02517">
    <property type="entry name" value="Rce1-like"/>
    <property type="match status" value="1"/>
</dbReference>
<feature type="compositionally biased region" description="Basic and acidic residues" evidence="2">
    <location>
        <begin position="1380"/>
        <end position="1399"/>
    </location>
</feature>
<feature type="compositionally biased region" description="Acidic residues" evidence="2">
    <location>
        <begin position="609"/>
        <end position="620"/>
    </location>
</feature>
<dbReference type="Pfam" id="PF24930">
    <property type="entry name" value="DUF7750"/>
    <property type="match status" value="1"/>
</dbReference>
<dbReference type="GO" id="GO:0047372">
    <property type="term" value="F:monoacylglycerol lipase activity"/>
    <property type="evidence" value="ECO:0007669"/>
    <property type="project" value="TreeGrafter"/>
</dbReference>
<dbReference type="Proteomes" id="UP000324897">
    <property type="component" value="Chromosome 3"/>
</dbReference>
<feature type="transmembrane region" description="Helical" evidence="3">
    <location>
        <begin position="1580"/>
        <end position="1601"/>
    </location>
</feature>
<evidence type="ECO:0008006" key="8">
    <source>
        <dbReference type="Google" id="ProtNLM"/>
    </source>
</evidence>
<evidence type="ECO:0000256" key="1">
    <source>
        <dbReference type="ARBA" id="ARBA00010884"/>
    </source>
</evidence>
<protein>
    <recommendedName>
        <fullName evidence="8">AB hydrolase-1 domain-containing protein</fullName>
    </recommendedName>
</protein>
<feature type="domain" description="CAAX prenyl protease 2/Lysostaphin resistance protein A-like" evidence="4">
    <location>
        <begin position="1679"/>
        <end position="1759"/>
    </location>
</feature>
<feature type="region of interest" description="Disordered" evidence="2">
    <location>
        <begin position="998"/>
        <end position="1057"/>
    </location>
</feature>
<keyword evidence="3" id="KW-0472">Membrane</keyword>
<feature type="compositionally biased region" description="Basic and acidic residues" evidence="2">
    <location>
        <begin position="925"/>
        <end position="940"/>
    </location>
</feature>
<feature type="region of interest" description="Disordered" evidence="2">
    <location>
        <begin position="1347"/>
        <end position="1402"/>
    </location>
</feature>
<feature type="compositionally biased region" description="Basic and acidic residues" evidence="2">
    <location>
        <begin position="730"/>
        <end position="742"/>
    </location>
</feature>
<sequence>ASLRFVPVDVRASLFPNPLVVSLHHRFPRSRRPYAPGASARARPRLPLMLLRPVSSRPPPPHLPRRCAAPSATAPFFLVLRRRQRRRRHQRPHHTVVRASLSNVLASLPTSLAFVGPAAVAAAAALASSFISSSSSRNTLPPPSSEDSSKDDSACGDVAGEWILFTSPTPFNRSVLLRCPSVSFEDGGALLDGVNERLLTEERHYVNLSRGRIPAARGVDAACDISYQRTCIAMEDGGVIALDWPANLDLDKEHGLDSTVLIVPGTTEGSMESSIKMFVLDALKNGYFPIVMNPRGCGGSPLTTPRLFTAADSDDVSTAVRYINSKRPWTTLMGVGWGYGANMLTKYLVEVGESTPLTAAVCIDNPFDLQEATRSFPHHVALDQKLTAGLVDILNANKELFQGKAKDFNVQKALSASCLRDFDGTISVVSHGFDTLDEFYSETSTRQLVAYVKIPQLFIQSDDGTVPLLSVPRGAISENPFTSLLLCSCVHSTIFTFQRYTVLWCQNLALEWLSAVEFALLKGRHPLIKDVDITINPSKGLASVEPQADDRKASKGNNFQQHSELILYSNVPQGINGLLIDSAKENSVAQNKENGQLKNDGDKDRENRDPDEDGSVESSEDIEKGQVLQSASLVMNMLDATMPGTLDDDQKKKVQLTYSVEQGESLVKALEEAVPEDVRGKLTASVSEILQSKRGNFSLEALKRLGRNNIRSTTAKSVAQEKLKDSYQENVNRDAKLVDQDRNSATITEGDQKDSNITNDYNPGESIEISQGQPSQSSGPVGTATEIGNEQTQPNKSEKTNSATNDSIEEHHRTEQGSETNPKHKTEQGSEEQHRTEQDSEANPEHRTEQISEEHHKTEQGSETNQKQVPDDQPMANTNGAPRDRGQSADSTTDQNPQSTADQNPQSTADQNPQSTADQNPQSAVEKESETARTSEDKAAHNVNDQNIQVPKKEESKPSPVSVTQALDALTGFDDSTQMAVNSVFGVIENMIDQFEKQQDSENAEDSDDNVDGTSVRTESHVRENTENSSSGEDLNQQSHQTENSSSTTSDSVVPEDCTFGEGNLSIVSSAKGKLRYYRESKVDNNVNAHCMKQVGGGPDYLLDIAVNSYLKAQYAIYLHEFLSTQLQLKSPESNSATDLFLDQQEGKWKIADQIDNTQSGISKSSKHSGSMEKIQYVGSSQKPFVTDNFTDIPYFRHGKFPDSTFESNEWNNAVVTKFKPDTALKETLTCFIRDELSRALKTEVGRKVGITNSKQLEGSLANDVELVADQVSKTIVFDSELYSPAFVQRNPIIVKFGATNGTDVVEAVSTAVQQSQHLRNILPVGVIVGVTLAYLRNYFHVGVSMNDDDSKASVKSDISSEDLVVQDSRKTSIPNDGKQNTDNHTEKTGGDNQQEKTRSQGQGMMVGAVTAALGASALVAHHQQNKDDKNDGMSCTTTSSHHKGLQEESVELEETAQEKSQNNLMSSFAEKALSVAAPVVPTKGDGEVDHERLVAVLAELGQKGGVLRFIGKIALLWGGIRGAMSLTDRLISFLRISERPLFQRIMGFSFMVLVLWSPVLIPLLPTLVQSWTISASTGIVGYACIVGLYVSIMILVMIWGNRIRGYENPMEQYGMDIGSASRVQEFFKGLIGGITVVGLVHSISILLGLATFRTGLSVSSDRPFDLIKSYSNVFVLALRGFATATSIAVVEEMVFRSWLPEEIAVDLGYYNAILISGVAFSLIHRSLHSVPGFLLLSLVLFGLKQRTQGKLAAPIGLRSGIMTASYLIQSSGFISSKPETPFWLVSTYHLHPFDGVIGLSICSLLAILFFPQKPVQKDTSV</sequence>
<dbReference type="GO" id="GO:0034338">
    <property type="term" value="F:short-chain carboxylesterase activity"/>
    <property type="evidence" value="ECO:0007669"/>
    <property type="project" value="TreeGrafter"/>
</dbReference>
<feature type="compositionally biased region" description="Basic and acidic residues" evidence="2">
    <location>
        <begin position="808"/>
        <end position="860"/>
    </location>
</feature>
<gene>
    <name evidence="6" type="ORF">EJB05_43159</name>
</gene>
<dbReference type="EMBL" id="RWGY01000039">
    <property type="protein sequence ID" value="TVU09669.1"/>
    <property type="molecule type" value="Genomic_DNA"/>
</dbReference>
<feature type="compositionally biased region" description="Polar residues" evidence="2">
    <location>
        <begin position="888"/>
        <end position="923"/>
    </location>
</feature>
<dbReference type="InterPro" id="IPR050960">
    <property type="entry name" value="AB_hydrolase_4_sf"/>
</dbReference>
<feature type="compositionally biased region" description="Polar residues" evidence="2">
    <location>
        <begin position="786"/>
        <end position="806"/>
    </location>
</feature>
<evidence type="ECO:0000313" key="7">
    <source>
        <dbReference type="Proteomes" id="UP000324897"/>
    </source>
</evidence>
<feature type="compositionally biased region" description="Low complexity" evidence="2">
    <location>
        <begin position="765"/>
        <end position="780"/>
    </location>
</feature>
<feature type="compositionally biased region" description="Acidic residues" evidence="2">
    <location>
        <begin position="1002"/>
        <end position="1011"/>
    </location>
</feature>
<feature type="region of interest" description="Disordered" evidence="2">
    <location>
        <begin position="133"/>
        <end position="153"/>
    </location>
</feature>
<dbReference type="InterPro" id="IPR056652">
    <property type="entry name" value="DUF7750"/>
</dbReference>
<feature type="region of interest" description="Disordered" evidence="2">
    <location>
        <begin position="1422"/>
        <end position="1449"/>
    </location>
</feature>
<feature type="non-terminal residue" evidence="6">
    <location>
        <position position="1"/>
    </location>
</feature>
<feature type="compositionally biased region" description="Polar residues" evidence="2">
    <location>
        <begin position="1027"/>
        <end position="1052"/>
    </location>
</feature>
<comment type="caution">
    <text evidence="6">The sequence shown here is derived from an EMBL/GenBank/DDBJ whole genome shotgun (WGS) entry which is preliminary data.</text>
</comment>
<dbReference type="GO" id="GO:0004175">
    <property type="term" value="F:endopeptidase activity"/>
    <property type="evidence" value="ECO:0007669"/>
    <property type="project" value="UniProtKB-ARBA"/>
</dbReference>
<feature type="domain" description="DUF7750" evidence="5">
    <location>
        <begin position="625"/>
        <end position="691"/>
    </location>
</feature>
<feature type="region of interest" description="Disordered" evidence="2">
    <location>
        <begin position="589"/>
        <end position="626"/>
    </location>
</feature>
<organism evidence="6 7">
    <name type="scientific">Eragrostis curvula</name>
    <name type="common">weeping love grass</name>
    <dbReference type="NCBI Taxonomy" id="38414"/>
    <lineage>
        <taxon>Eukaryota</taxon>
        <taxon>Viridiplantae</taxon>
        <taxon>Streptophyta</taxon>
        <taxon>Embryophyta</taxon>
        <taxon>Tracheophyta</taxon>
        <taxon>Spermatophyta</taxon>
        <taxon>Magnoliopsida</taxon>
        <taxon>Liliopsida</taxon>
        <taxon>Poales</taxon>
        <taxon>Poaceae</taxon>
        <taxon>PACMAD clade</taxon>
        <taxon>Chloridoideae</taxon>
        <taxon>Eragrostideae</taxon>
        <taxon>Eragrostidinae</taxon>
        <taxon>Eragrostis</taxon>
    </lineage>
</organism>
<evidence type="ECO:0000259" key="5">
    <source>
        <dbReference type="Pfam" id="PF24930"/>
    </source>
</evidence>
<dbReference type="GO" id="GO:0080120">
    <property type="term" value="P:CAAX-box protein maturation"/>
    <property type="evidence" value="ECO:0007669"/>
    <property type="project" value="UniProtKB-ARBA"/>
</dbReference>
<comment type="similarity">
    <text evidence="1">Belongs to the AB hydrolase superfamily. AB hydrolase 4 family.</text>
</comment>
<evidence type="ECO:0000256" key="2">
    <source>
        <dbReference type="SAM" id="MobiDB-lite"/>
    </source>
</evidence>
<feature type="transmembrane region" description="Helical" evidence="3">
    <location>
        <begin position="1546"/>
        <end position="1568"/>
    </location>
</feature>
<proteinExistence type="inferred from homology"/>
<feature type="transmembrane region" description="Helical" evidence="3">
    <location>
        <begin position="1789"/>
        <end position="1811"/>
    </location>
</feature>
<feature type="transmembrane region" description="Helical" evidence="3">
    <location>
        <begin position="1671"/>
        <end position="1692"/>
    </location>
</feature>
<feature type="transmembrane region" description="Helical" evidence="3">
    <location>
        <begin position="1631"/>
        <end position="1651"/>
    </location>
</feature>
<reference evidence="6 7" key="1">
    <citation type="journal article" date="2019" name="Sci. Rep.">
        <title>A high-quality genome of Eragrostis curvula grass provides insights into Poaceae evolution and supports new strategies to enhance forage quality.</title>
        <authorList>
            <person name="Carballo J."/>
            <person name="Santos B.A.C.M."/>
            <person name="Zappacosta D."/>
            <person name="Garbus I."/>
            <person name="Selva J.P."/>
            <person name="Gallo C.A."/>
            <person name="Diaz A."/>
            <person name="Albertini E."/>
            <person name="Caccamo M."/>
            <person name="Echenique V."/>
        </authorList>
    </citation>
    <scope>NUCLEOTIDE SEQUENCE [LARGE SCALE GENOMIC DNA]</scope>
    <source>
        <strain evidence="7">cv. Victoria</strain>
        <tissue evidence="6">Leaf</tissue>
    </source>
</reference>
<evidence type="ECO:0000313" key="6">
    <source>
        <dbReference type="EMBL" id="TVU09669.1"/>
    </source>
</evidence>
<feature type="compositionally biased region" description="Basic and acidic residues" evidence="2">
    <location>
        <begin position="599"/>
        <end position="608"/>
    </location>
</feature>
<evidence type="ECO:0000256" key="3">
    <source>
        <dbReference type="SAM" id="Phobius"/>
    </source>
</evidence>
<dbReference type="OrthoDB" id="5954035at2759"/>
<keyword evidence="7" id="KW-1185">Reference proteome</keyword>
<dbReference type="InterPro" id="IPR003675">
    <property type="entry name" value="Rce1/LyrA-like_dom"/>
</dbReference>